<evidence type="ECO:0000313" key="3">
    <source>
        <dbReference type="Proteomes" id="UP000199406"/>
    </source>
</evidence>
<name>A0A1G7JNZ0_9ACTN</name>
<feature type="domain" description="AB hydrolase-1" evidence="1">
    <location>
        <begin position="24"/>
        <end position="250"/>
    </location>
</feature>
<sequence length="273" mass="28690">MTEHVQAPDGTRIAFDRVGAGQPLVLIGGAGQFRAVDPDTRELTGELARRGFEVVHYDRPGRGDSGGEPPFGLAREVTAIGALVDAVGGRAWLHGSSSGGAIALAAAAALPGVERLSLWEVPLGEECGTDGAAYLDAVRACVGTGDPEAVWRLYTDGMPPEWFRSMRSGPRWPLYERMAPTLEADAEALAWTQSAPRAELWAAVDVPVLVLLGTDTFPFMADAADALVRALPRAARGHVRGSGHRWEPADLAERLAADLPAALSGPSAAPRSS</sequence>
<organism evidence="2 3">
    <name type="scientific">Blastococcus aurantiacus</name>
    <dbReference type="NCBI Taxonomy" id="1550231"/>
    <lineage>
        <taxon>Bacteria</taxon>
        <taxon>Bacillati</taxon>
        <taxon>Actinomycetota</taxon>
        <taxon>Actinomycetes</taxon>
        <taxon>Geodermatophilales</taxon>
        <taxon>Geodermatophilaceae</taxon>
        <taxon>Blastococcus</taxon>
    </lineage>
</organism>
<dbReference type="EMBL" id="FNBT01000002">
    <property type="protein sequence ID" value="SDF26586.1"/>
    <property type="molecule type" value="Genomic_DNA"/>
</dbReference>
<dbReference type="AlphaFoldDB" id="A0A1G7JNZ0"/>
<evidence type="ECO:0000313" key="2">
    <source>
        <dbReference type="EMBL" id="SDF26586.1"/>
    </source>
</evidence>
<dbReference type="Proteomes" id="UP000199406">
    <property type="component" value="Unassembled WGS sequence"/>
</dbReference>
<proteinExistence type="predicted"/>
<dbReference type="SUPFAM" id="SSF53474">
    <property type="entry name" value="alpha/beta-Hydrolases"/>
    <property type="match status" value="1"/>
</dbReference>
<reference evidence="3" key="1">
    <citation type="submission" date="2016-10" db="EMBL/GenBank/DDBJ databases">
        <authorList>
            <person name="Varghese N."/>
            <person name="Submissions S."/>
        </authorList>
    </citation>
    <scope>NUCLEOTIDE SEQUENCE [LARGE SCALE GENOMIC DNA]</scope>
    <source>
        <strain evidence="3">DSM 44268</strain>
    </source>
</reference>
<dbReference type="InterPro" id="IPR000073">
    <property type="entry name" value="AB_hydrolase_1"/>
</dbReference>
<evidence type="ECO:0000259" key="1">
    <source>
        <dbReference type="Pfam" id="PF12697"/>
    </source>
</evidence>
<dbReference type="Pfam" id="PF12697">
    <property type="entry name" value="Abhydrolase_6"/>
    <property type="match status" value="1"/>
</dbReference>
<dbReference type="OrthoDB" id="63519at2"/>
<keyword evidence="3" id="KW-1185">Reference proteome</keyword>
<protein>
    <submittedName>
        <fullName evidence="2">Pimeloyl-ACP methyl ester carboxylesterase</fullName>
    </submittedName>
</protein>
<gene>
    <name evidence="2" type="ORF">SAMN05660662_1625</name>
</gene>
<dbReference type="Gene3D" id="3.40.50.1820">
    <property type="entry name" value="alpha/beta hydrolase"/>
    <property type="match status" value="1"/>
</dbReference>
<dbReference type="STRING" id="1550231.SAMN05660662_1625"/>
<dbReference type="RefSeq" id="WP_091764675.1">
    <property type="nucleotide sequence ID" value="NZ_FNBT01000002.1"/>
</dbReference>
<dbReference type="GO" id="GO:0003824">
    <property type="term" value="F:catalytic activity"/>
    <property type="evidence" value="ECO:0007669"/>
    <property type="project" value="UniProtKB-ARBA"/>
</dbReference>
<dbReference type="InterPro" id="IPR029058">
    <property type="entry name" value="AB_hydrolase_fold"/>
</dbReference>
<accession>A0A1G7JNZ0</accession>